<evidence type="ECO:0000259" key="1">
    <source>
        <dbReference type="Pfam" id="PF04149"/>
    </source>
</evidence>
<dbReference type="Proteomes" id="UP001500831">
    <property type="component" value="Unassembled WGS sequence"/>
</dbReference>
<keyword evidence="3" id="KW-1185">Reference proteome</keyword>
<evidence type="ECO:0000313" key="3">
    <source>
        <dbReference type="Proteomes" id="UP001500831"/>
    </source>
</evidence>
<protein>
    <submittedName>
        <fullName evidence="2">DUF397 domain-containing protein</fullName>
    </submittedName>
</protein>
<dbReference type="InterPro" id="IPR007278">
    <property type="entry name" value="DUF397"/>
</dbReference>
<dbReference type="EMBL" id="BAAAVI010000078">
    <property type="protein sequence ID" value="GAA2904176.1"/>
    <property type="molecule type" value="Genomic_DNA"/>
</dbReference>
<dbReference type="RefSeq" id="WP_344980556.1">
    <property type="nucleotide sequence ID" value="NZ_BAAAVI010000078.1"/>
</dbReference>
<dbReference type="Pfam" id="PF04149">
    <property type="entry name" value="DUF397"/>
    <property type="match status" value="1"/>
</dbReference>
<proteinExistence type="predicted"/>
<accession>A0ABN3W808</accession>
<sequence length="69" mass="7488">MQQPDLSGARWRKSSLSADGPSCVEVAFVNEAVAVRDTKDREGGTLVFRRDEWAAFIGGIKNGGFDDLS</sequence>
<name>A0ABN3W808_9ACTN</name>
<comment type="caution">
    <text evidence="2">The sequence shown here is derived from an EMBL/GenBank/DDBJ whole genome shotgun (WGS) entry which is preliminary data.</text>
</comment>
<feature type="domain" description="DUF397" evidence="1">
    <location>
        <begin position="9"/>
        <end position="61"/>
    </location>
</feature>
<reference evidence="2 3" key="1">
    <citation type="journal article" date="2019" name="Int. J. Syst. Evol. Microbiol.">
        <title>The Global Catalogue of Microorganisms (GCM) 10K type strain sequencing project: providing services to taxonomists for standard genome sequencing and annotation.</title>
        <authorList>
            <consortium name="The Broad Institute Genomics Platform"/>
            <consortium name="The Broad Institute Genome Sequencing Center for Infectious Disease"/>
            <person name="Wu L."/>
            <person name="Ma J."/>
        </authorList>
    </citation>
    <scope>NUCLEOTIDE SEQUENCE [LARGE SCALE GENOMIC DNA]</scope>
    <source>
        <strain evidence="2 3">JCM 6242</strain>
    </source>
</reference>
<gene>
    <name evidence="2" type="ORF">GCM10010517_70200</name>
</gene>
<organism evidence="2 3">
    <name type="scientific">Streptosporangium fragile</name>
    <dbReference type="NCBI Taxonomy" id="46186"/>
    <lineage>
        <taxon>Bacteria</taxon>
        <taxon>Bacillati</taxon>
        <taxon>Actinomycetota</taxon>
        <taxon>Actinomycetes</taxon>
        <taxon>Streptosporangiales</taxon>
        <taxon>Streptosporangiaceae</taxon>
        <taxon>Streptosporangium</taxon>
    </lineage>
</organism>
<evidence type="ECO:0000313" key="2">
    <source>
        <dbReference type="EMBL" id="GAA2904176.1"/>
    </source>
</evidence>